<feature type="domain" description="UmuC" evidence="4">
    <location>
        <begin position="1"/>
        <end position="48"/>
    </location>
</feature>
<protein>
    <submittedName>
        <fullName evidence="5">Polymerase IV protein</fullName>
    </submittedName>
</protein>
<evidence type="ECO:0000313" key="6">
    <source>
        <dbReference type="Proteomes" id="UP000034292"/>
    </source>
</evidence>
<dbReference type="PANTHER" id="PTHR11076:SF33">
    <property type="entry name" value="DNA POLYMERASE KAPPA"/>
    <property type="match status" value="1"/>
</dbReference>
<dbReference type="AlphaFoldDB" id="A0A0G0TMB2"/>
<dbReference type="SUPFAM" id="SSF56672">
    <property type="entry name" value="DNA/RNA polymerases"/>
    <property type="match status" value="1"/>
</dbReference>
<keyword evidence="3" id="KW-0239">DNA-directed DNA polymerase</keyword>
<keyword evidence="2" id="KW-0515">Mutator protein</keyword>
<dbReference type="InterPro" id="IPR053848">
    <property type="entry name" value="IMS_HHH_1"/>
</dbReference>
<dbReference type="Pfam" id="PF11799">
    <property type="entry name" value="IMS_C"/>
    <property type="match status" value="1"/>
</dbReference>
<dbReference type="GO" id="GO:0003887">
    <property type="term" value="F:DNA-directed DNA polymerase activity"/>
    <property type="evidence" value="ECO:0007669"/>
    <property type="project" value="InterPro"/>
</dbReference>
<keyword evidence="3" id="KW-0808">Transferase</keyword>
<dbReference type="GO" id="GO:0006281">
    <property type="term" value="P:DNA repair"/>
    <property type="evidence" value="ECO:0007669"/>
    <property type="project" value="InterPro"/>
</dbReference>
<dbReference type="EMBL" id="LBZV01000003">
    <property type="protein sequence ID" value="KKR78103.1"/>
    <property type="molecule type" value="Genomic_DNA"/>
</dbReference>
<organism evidence="5 6">
    <name type="scientific">Candidatus Curtissbacteria bacterium GW2011_GWA1_40_9</name>
    <dbReference type="NCBI Taxonomy" id="1618408"/>
    <lineage>
        <taxon>Bacteria</taxon>
        <taxon>Candidatus Curtissiibacteriota</taxon>
    </lineage>
</organism>
<accession>A0A0G0TMB2</accession>
<name>A0A0G0TMB2_9BACT</name>
<dbReference type="Gene3D" id="3.30.1490.100">
    <property type="entry name" value="DNA polymerase, Y-family, little finger domain"/>
    <property type="match status" value="1"/>
</dbReference>
<sequence>VSIGISYNRLLAKLASEQIKPDGLFWITEDNIYKVLDKSNLMDVCGIGWGLYHHLAQLGIYDFPKLRFVSREFLHDNFGPFWGPYLWDICRGIDRTPVNSFKLIPEQKSVGRTYTAHRLLTKRHEIFKVARNLCEEATFKARRMGLAGRYVAFSLREGRGGKIFWGHKTLKTYIDDGKKLFDVCRLISGDWDIKEAIFCGVTLGMLSKAGWQPIPIFRKDRKYARLVSSVDTVNKRFGHYTIFPGQLLGMPIVMPEVTGYFGDKKFRLNFLRKSQDF</sequence>
<comment type="similarity">
    <text evidence="1">Belongs to the DNA polymerase type-Y family.</text>
</comment>
<dbReference type="PROSITE" id="PS50173">
    <property type="entry name" value="UMUC"/>
    <property type="match status" value="1"/>
</dbReference>
<feature type="non-terminal residue" evidence="5">
    <location>
        <position position="1"/>
    </location>
</feature>
<dbReference type="GO" id="GO:0003684">
    <property type="term" value="F:damaged DNA binding"/>
    <property type="evidence" value="ECO:0007669"/>
    <property type="project" value="InterPro"/>
</dbReference>
<evidence type="ECO:0000256" key="3">
    <source>
        <dbReference type="ARBA" id="ARBA00022932"/>
    </source>
</evidence>
<evidence type="ECO:0000256" key="1">
    <source>
        <dbReference type="ARBA" id="ARBA00010945"/>
    </source>
</evidence>
<dbReference type="GO" id="GO:0005829">
    <property type="term" value="C:cytosol"/>
    <property type="evidence" value="ECO:0007669"/>
    <property type="project" value="TreeGrafter"/>
</dbReference>
<dbReference type="STRING" id="1618408.UU23_C0003G0001"/>
<dbReference type="Gene3D" id="1.10.150.20">
    <property type="entry name" value="5' to 3' exonuclease, C-terminal subdomain"/>
    <property type="match status" value="1"/>
</dbReference>
<dbReference type="InterPro" id="IPR043128">
    <property type="entry name" value="Rev_trsase/Diguanyl_cyclase"/>
</dbReference>
<evidence type="ECO:0000259" key="4">
    <source>
        <dbReference type="PROSITE" id="PS50173"/>
    </source>
</evidence>
<dbReference type="GO" id="GO:0042276">
    <property type="term" value="P:error-prone translesion synthesis"/>
    <property type="evidence" value="ECO:0007669"/>
    <property type="project" value="TreeGrafter"/>
</dbReference>
<gene>
    <name evidence="5" type="ORF">UU23_C0003G0001</name>
</gene>
<dbReference type="Gene3D" id="3.30.70.270">
    <property type="match status" value="1"/>
</dbReference>
<dbReference type="Pfam" id="PF21999">
    <property type="entry name" value="IMS_HHH_1"/>
    <property type="match status" value="1"/>
</dbReference>
<dbReference type="Proteomes" id="UP000034292">
    <property type="component" value="Unassembled WGS sequence"/>
</dbReference>
<proteinExistence type="inferred from homology"/>
<comment type="caution">
    <text evidence="5">The sequence shown here is derived from an EMBL/GenBank/DDBJ whole genome shotgun (WGS) entry which is preliminary data.</text>
</comment>
<dbReference type="InterPro" id="IPR036775">
    <property type="entry name" value="DNA_pol_Y-fam_lit_finger_sf"/>
</dbReference>
<dbReference type="PANTHER" id="PTHR11076">
    <property type="entry name" value="DNA REPAIR POLYMERASE UMUC / TRANSFERASE FAMILY MEMBER"/>
    <property type="match status" value="1"/>
</dbReference>
<dbReference type="GO" id="GO:0009432">
    <property type="term" value="P:SOS response"/>
    <property type="evidence" value="ECO:0007669"/>
    <property type="project" value="TreeGrafter"/>
</dbReference>
<evidence type="ECO:0000256" key="2">
    <source>
        <dbReference type="ARBA" id="ARBA00022457"/>
    </source>
</evidence>
<evidence type="ECO:0000313" key="5">
    <source>
        <dbReference type="EMBL" id="KKR78103.1"/>
    </source>
</evidence>
<dbReference type="SUPFAM" id="SSF100879">
    <property type="entry name" value="Lesion bypass DNA polymerase (Y-family), little finger domain"/>
    <property type="match status" value="1"/>
</dbReference>
<dbReference type="InterPro" id="IPR017961">
    <property type="entry name" value="DNA_pol_Y-fam_little_finger"/>
</dbReference>
<keyword evidence="3" id="KW-0548">Nucleotidyltransferase</keyword>
<dbReference type="InterPro" id="IPR043502">
    <property type="entry name" value="DNA/RNA_pol_sf"/>
</dbReference>
<reference evidence="5 6" key="1">
    <citation type="journal article" date="2015" name="Nature">
        <title>rRNA introns, odd ribosomes, and small enigmatic genomes across a large radiation of phyla.</title>
        <authorList>
            <person name="Brown C.T."/>
            <person name="Hug L.A."/>
            <person name="Thomas B.C."/>
            <person name="Sharon I."/>
            <person name="Castelle C.J."/>
            <person name="Singh A."/>
            <person name="Wilkins M.J."/>
            <person name="Williams K.H."/>
            <person name="Banfield J.F."/>
        </authorList>
    </citation>
    <scope>NUCLEOTIDE SEQUENCE [LARGE SCALE GENOMIC DNA]</scope>
</reference>
<dbReference type="InterPro" id="IPR050116">
    <property type="entry name" value="DNA_polymerase-Y"/>
</dbReference>
<dbReference type="InterPro" id="IPR001126">
    <property type="entry name" value="UmuC"/>
</dbReference>